<dbReference type="AlphaFoldDB" id="A0A382K568"/>
<evidence type="ECO:0000256" key="1">
    <source>
        <dbReference type="SAM" id="MobiDB-lite"/>
    </source>
</evidence>
<dbReference type="Pfam" id="PF14196">
    <property type="entry name" value="ATC_hydrolase"/>
    <property type="match status" value="1"/>
</dbReference>
<organism evidence="2">
    <name type="scientific">marine metagenome</name>
    <dbReference type="NCBI Taxonomy" id="408172"/>
    <lineage>
        <taxon>unclassified sequences</taxon>
        <taxon>metagenomes</taxon>
        <taxon>ecological metagenomes</taxon>
    </lineage>
</organism>
<evidence type="ECO:0008006" key="3">
    <source>
        <dbReference type="Google" id="ProtNLM"/>
    </source>
</evidence>
<proteinExistence type="predicted"/>
<name>A0A382K568_9ZZZZ</name>
<feature type="region of interest" description="Disordered" evidence="1">
    <location>
        <begin position="1"/>
        <end position="25"/>
    </location>
</feature>
<accession>A0A382K568</accession>
<reference evidence="2" key="1">
    <citation type="submission" date="2018-05" db="EMBL/GenBank/DDBJ databases">
        <authorList>
            <person name="Lanie J.A."/>
            <person name="Ng W.-L."/>
            <person name="Kazmierczak K.M."/>
            <person name="Andrzejewski T.M."/>
            <person name="Davidsen T.M."/>
            <person name="Wayne K.J."/>
            <person name="Tettelin H."/>
            <person name="Glass J.I."/>
            <person name="Rusch D."/>
            <person name="Podicherti R."/>
            <person name="Tsui H.-C.T."/>
            <person name="Winkler M.E."/>
        </authorList>
    </citation>
    <scope>NUCLEOTIDE SEQUENCE</scope>
</reference>
<protein>
    <recommendedName>
        <fullName evidence="3">L-2-amino-thiazoline-4-carboxylic acid hydrolase</fullName>
    </recommendedName>
</protein>
<dbReference type="EMBL" id="UINC01078482">
    <property type="protein sequence ID" value="SVC19600.1"/>
    <property type="molecule type" value="Genomic_DNA"/>
</dbReference>
<sequence>MNEKPEASPDGVETSAQESAGQRVDPILEHLEVGDAEVDKALIRKKFIDVWQYEDGDKLNDEEQYLTTVAVFIYNAHNVLDEANVRIDKARSMIVSALAAWKKTERDKMIEKEKASENPFKTFIENHQPQVDKVHTWRYFLLEHKKVDDKNWVYKMKKCWFSQFFIRFGRTDYIQTACGFDKIPWEARKDYVDLKLSNLFAQLGSLCQFDYKPAKDK</sequence>
<gene>
    <name evidence="2" type="ORF">METZ01_LOCUS272454</name>
</gene>
<dbReference type="InterPro" id="IPR026002">
    <property type="entry name" value="ATC_hydrolase-like"/>
</dbReference>
<evidence type="ECO:0000313" key="2">
    <source>
        <dbReference type="EMBL" id="SVC19600.1"/>
    </source>
</evidence>